<evidence type="ECO:0000256" key="5">
    <source>
        <dbReference type="HAMAP-Rule" id="MF_01114"/>
    </source>
</evidence>
<evidence type="ECO:0000313" key="9">
    <source>
        <dbReference type="Proteomes" id="UP000545876"/>
    </source>
</evidence>
<dbReference type="Gene3D" id="1.10.10.10">
    <property type="entry name" value="Winged helix-like DNA-binding domain superfamily/Winged helix DNA-binding domain"/>
    <property type="match status" value="3"/>
</dbReference>
<comment type="function">
    <text evidence="5">Modulates RecA activity.</text>
</comment>
<dbReference type="Proteomes" id="UP000545876">
    <property type="component" value="Unassembled WGS sequence"/>
</dbReference>
<protein>
    <recommendedName>
        <fullName evidence="3 5">Regulatory protein RecX</fullName>
    </recommendedName>
</protein>
<comment type="subcellular location">
    <subcellularLocation>
        <location evidence="1 5">Cytoplasm</location>
    </subcellularLocation>
</comment>
<evidence type="ECO:0000256" key="4">
    <source>
        <dbReference type="ARBA" id="ARBA00022490"/>
    </source>
</evidence>
<dbReference type="HAMAP" id="MF_01114">
    <property type="entry name" value="RecX"/>
    <property type="match status" value="1"/>
</dbReference>
<evidence type="ECO:0000313" key="8">
    <source>
        <dbReference type="EMBL" id="NLD25592.1"/>
    </source>
</evidence>
<dbReference type="PANTHER" id="PTHR33602:SF1">
    <property type="entry name" value="REGULATORY PROTEIN RECX FAMILY PROTEIN"/>
    <property type="match status" value="1"/>
</dbReference>
<evidence type="ECO:0000256" key="1">
    <source>
        <dbReference type="ARBA" id="ARBA00004496"/>
    </source>
</evidence>
<evidence type="ECO:0000256" key="2">
    <source>
        <dbReference type="ARBA" id="ARBA00009695"/>
    </source>
</evidence>
<dbReference type="Pfam" id="PF02631">
    <property type="entry name" value="RecX_HTH2"/>
    <property type="match status" value="1"/>
</dbReference>
<dbReference type="GO" id="GO:0005737">
    <property type="term" value="C:cytoplasm"/>
    <property type="evidence" value="ECO:0007669"/>
    <property type="project" value="UniProtKB-SubCell"/>
</dbReference>
<comment type="caution">
    <text evidence="8">The sequence shown here is derived from an EMBL/GenBank/DDBJ whole genome shotgun (WGS) entry which is preliminary data.</text>
</comment>
<proteinExistence type="inferred from homology"/>
<keyword evidence="4 5" id="KW-0963">Cytoplasm</keyword>
<dbReference type="AlphaFoldDB" id="A0A847D179"/>
<evidence type="ECO:0000256" key="3">
    <source>
        <dbReference type="ARBA" id="ARBA00018111"/>
    </source>
</evidence>
<reference evidence="8 9" key="1">
    <citation type="journal article" date="2020" name="Biotechnol. Biofuels">
        <title>New insights from the biogas microbiome by comprehensive genome-resolved metagenomics of nearly 1600 species originating from multiple anaerobic digesters.</title>
        <authorList>
            <person name="Campanaro S."/>
            <person name="Treu L."/>
            <person name="Rodriguez-R L.M."/>
            <person name="Kovalovszki A."/>
            <person name="Ziels R.M."/>
            <person name="Maus I."/>
            <person name="Zhu X."/>
            <person name="Kougias P.G."/>
            <person name="Basile A."/>
            <person name="Luo G."/>
            <person name="Schluter A."/>
            <person name="Konstantinidis K.T."/>
            <person name="Angelidaki I."/>
        </authorList>
    </citation>
    <scope>NUCLEOTIDE SEQUENCE [LARGE SCALE GENOMIC DNA]</scope>
    <source>
        <strain evidence="8">AS06rmzACSIP_65</strain>
    </source>
</reference>
<dbReference type="GO" id="GO:0006282">
    <property type="term" value="P:regulation of DNA repair"/>
    <property type="evidence" value="ECO:0007669"/>
    <property type="project" value="UniProtKB-UniRule"/>
</dbReference>
<dbReference type="InterPro" id="IPR003783">
    <property type="entry name" value="Regulatory_RecX"/>
</dbReference>
<dbReference type="InterPro" id="IPR036388">
    <property type="entry name" value="WH-like_DNA-bd_sf"/>
</dbReference>
<feature type="domain" description="RecX second three-helical" evidence="6">
    <location>
        <begin position="121"/>
        <end position="160"/>
    </location>
</feature>
<dbReference type="Pfam" id="PF21981">
    <property type="entry name" value="RecX_HTH3"/>
    <property type="match status" value="1"/>
</dbReference>
<gene>
    <name evidence="5" type="primary">recX</name>
    <name evidence="8" type="ORF">GX656_03050</name>
</gene>
<dbReference type="EMBL" id="JAAZBX010000011">
    <property type="protein sequence ID" value="NLD25592.1"/>
    <property type="molecule type" value="Genomic_DNA"/>
</dbReference>
<feature type="domain" description="RecX third three-helical" evidence="7">
    <location>
        <begin position="167"/>
        <end position="211"/>
    </location>
</feature>
<dbReference type="InterPro" id="IPR053925">
    <property type="entry name" value="RecX_HTH_3rd"/>
</dbReference>
<evidence type="ECO:0000259" key="6">
    <source>
        <dbReference type="Pfam" id="PF02631"/>
    </source>
</evidence>
<dbReference type="InterPro" id="IPR053924">
    <property type="entry name" value="RecX_HTH_2nd"/>
</dbReference>
<accession>A0A847D179</accession>
<comment type="similarity">
    <text evidence="2 5">Belongs to the RecX family.</text>
</comment>
<name>A0A847D179_9BACT</name>
<dbReference type="PANTHER" id="PTHR33602">
    <property type="entry name" value="REGULATORY PROTEIN RECX FAMILY PROTEIN"/>
    <property type="match status" value="1"/>
</dbReference>
<sequence length="217" mass="25515">MKITKLATQERNVDRVNMFLDGKFSCGVSLNTVAKFNLFVGKELSEDEFDKILQDDLKERIFNRVVTYISRAIKSEKQIRMYLNNLLFKKKGVWFEDLSKASSSEIVSVVIEKLKSYSYINDEEFAEQFVLSRIKSKPRGKYILVSELISKGISKDLAQQKVNELVEDEFDILKRVFEKKYGECKLSKKDRKKIDFLHRKGFDWDLIERLINNESEE</sequence>
<evidence type="ECO:0000259" key="7">
    <source>
        <dbReference type="Pfam" id="PF21981"/>
    </source>
</evidence>
<organism evidence="8 9">
    <name type="scientific">Candidatus Dojkabacteria bacterium</name>
    <dbReference type="NCBI Taxonomy" id="2099670"/>
    <lineage>
        <taxon>Bacteria</taxon>
        <taxon>Candidatus Dojkabacteria</taxon>
    </lineage>
</organism>